<feature type="domain" description="F5/8 type C" evidence="9">
    <location>
        <begin position="584"/>
        <end position="714"/>
    </location>
</feature>
<dbReference type="SUPFAM" id="SSF51445">
    <property type="entry name" value="(Trans)glycosidases"/>
    <property type="match status" value="1"/>
</dbReference>
<dbReference type="Pfam" id="PF00754">
    <property type="entry name" value="F5_F8_type_C"/>
    <property type="match status" value="1"/>
</dbReference>
<dbReference type="Proteomes" id="UP001620408">
    <property type="component" value="Unassembled WGS sequence"/>
</dbReference>
<proteinExistence type="inferred from homology"/>
<dbReference type="PRINTS" id="PR00738">
    <property type="entry name" value="GLHYDRLASE20"/>
</dbReference>
<evidence type="ECO:0000256" key="5">
    <source>
        <dbReference type="ARBA" id="ARBA00023295"/>
    </source>
</evidence>
<dbReference type="RefSeq" id="WP_379986729.1">
    <property type="nucleotide sequence ID" value="NZ_JADIKD010000010.1"/>
</dbReference>
<dbReference type="Gene3D" id="3.30.379.10">
    <property type="entry name" value="Chitobiase/beta-hexosaminidase domain 2-like"/>
    <property type="match status" value="1"/>
</dbReference>
<dbReference type="EMBL" id="JADIKD010000010">
    <property type="protein sequence ID" value="MFK2917701.1"/>
    <property type="molecule type" value="Genomic_DNA"/>
</dbReference>
<dbReference type="Pfam" id="PF02838">
    <property type="entry name" value="Glyco_hydro_20b"/>
    <property type="match status" value="1"/>
</dbReference>
<keyword evidence="11" id="KW-1185">Reference proteome</keyword>
<dbReference type="Gene3D" id="3.20.20.80">
    <property type="entry name" value="Glycosidases"/>
    <property type="match status" value="1"/>
</dbReference>
<comment type="caution">
    <text evidence="10">The sequence shown here is derived from an EMBL/GenBank/DDBJ whole genome shotgun (WGS) entry which is preliminary data.</text>
</comment>
<dbReference type="InterPro" id="IPR008979">
    <property type="entry name" value="Galactose-bd-like_sf"/>
</dbReference>
<protein>
    <recommendedName>
        <fullName evidence="3">beta-N-acetylhexosaminidase</fullName>
        <ecNumber evidence="3">3.2.1.52</ecNumber>
    </recommendedName>
    <alternativeName>
        <fullName evidence="6">Beta-N-acetylhexosaminidase</fullName>
    </alternativeName>
    <alternativeName>
        <fullName evidence="7">N-acetyl-beta-glucosaminidase</fullName>
    </alternativeName>
</protein>
<dbReference type="PANTHER" id="PTHR22600:SF57">
    <property type="entry name" value="BETA-N-ACETYLHEXOSAMINIDASE"/>
    <property type="match status" value="1"/>
</dbReference>
<dbReference type="CDD" id="cd06563">
    <property type="entry name" value="GH20_chitobiase-like"/>
    <property type="match status" value="1"/>
</dbReference>
<accession>A0ABW8K498</accession>
<evidence type="ECO:0000256" key="1">
    <source>
        <dbReference type="ARBA" id="ARBA00001231"/>
    </source>
</evidence>
<name>A0ABW8K498_9GAMM</name>
<dbReference type="SUPFAM" id="SSF55545">
    <property type="entry name" value="beta-N-acetylhexosaminidase-like domain"/>
    <property type="match status" value="1"/>
</dbReference>
<comment type="catalytic activity">
    <reaction evidence="1">
        <text>Hydrolysis of terminal non-reducing N-acetyl-D-hexosamine residues in N-acetyl-beta-D-hexosaminides.</text>
        <dbReference type="EC" id="3.2.1.52"/>
    </reaction>
</comment>
<dbReference type="PROSITE" id="PS50022">
    <property type="entry name" value="FA58C_3"/>
    <property type="match status" value="1"/>
</dbReference>
<evidence type="ECO:0000313" key="10">
    <source>
        <dbReference type="EMBL" id="MFK2917701.1"/>
    </source>
</evidence>
<dbReference type="Pfam" id="PF00728">
    <property type="entry name" value="Glyco_hydro_20"/>
    <property type="match status" value="1"/>
</dbReference>
<dbReference type="InterPro" id="IPR025705">
    <property type="entry name" value="Beta_hexosaminidase_sua/sub"/>
</dbReference>
<evidence type="ECO:0000313" key="11">
    <source>
        <dbReference type="Proteomes" id="UP001620408"/>
    </source>
</evidence>
<evidence type="ECO:0000256" key="4">
    <source>
        <dbReference type="ARBA" id="ARBA00022801"/>
    </source>
</evidence>
<evidence type="ECO:0000256" key="7">
    <source>
        <dbReference type="ARBA" id="ARBA00033000"/>
    </source>
</evidence>
<keyword evidence="5" id="KW-0326">Glycosidase</keyword>
<organism evidence="10 11">
    <name type="scientific">Dyella koreensis</name>
    <dbReference type="NCBI Taxonomy" id="311235"/>
    <lineage>
        <taxon>Bacteria</taxon>
        <taxon>Pseudomonadati</taxon>
        <taxon>Pseudomonadota</taxon>
        <taxon>Gammaproteobacteria</taxon>
        <taxon>Lysobacterales</taxon>
        <taxon>Rhodanobacteraceae</taxon>
        <taxon>Dyella</taxon>
    </lineage>
</organism>
<dbReference type="InterPro" id="IPR000421">
    <property type="entry name" value="FA58C"/>
</dbReference>
<dbReference type="Gene3D" id="2.60.120.260">
    <property type="entry name" value="Galactose-binding domain-like"/>
    <property type="match status" value="1"/>
</dbReference>
<dbReference type="InterPro" id="IPR017853">
    <property type="entry name" value="GH"/>
</dbReference>
<dbReference type="InterPro" id="IPR015883">
    <property type="entry name" value="Glyco_hydro_20_cat"/>
</dbReference>
<keyword evidence="4" id="KW-0378">Hydrolase</keyword>
<dbReference type="InterPro" id="IPR029018">
    <property type="entry name" value="Hex-like_dom2"/>
</dbReference>
<evidence type="ECO:0000256" key="2">
    <source>
        <dbReference type="ARBA" id="ARBA00006285"/>
    </source>
</evidence>
<evidence type="ECO:0000256" key="6">
    <source>
        <dbReference type="ARBA" id="ARBA00030512"/>
    </source>
</evidence>
<dbReference type="EC" id="3.2.1.52" evidence="3"/>
<sequence length="738" mass="82220">MSRRIAIVGFVVVASVWATLARAALPLVPYPSHAEEGKGSFVLDKQVSIDAPTDTRSKEIAAFLHDAIAEQAGIDLPEHAARKGRHIVLKLDPAVVGDEAYRLDVTPRGIAISAATGKGLFWGVQTLRQLLPVIPSQETKVSIPAVRIEDEPAFVYRGHMLDVGRHFYPVAFIKKQLDLMSYYKLNTFRWHLTEDQGWRIEIKQYPKLTEVGAWRTEPDGSRHGGFYTQDQVREIVEYARQRNIMVIPEIEMPGHSSAAIAAYPELSCAKKPIKVPSGWGVFSDVFCPPDENVYTFLQNVLDEVLPLFPSPYVHIGGDEVPAGAWAHCEACDKLIRDQDLGDEKGLQSYFVRRMQVYLAGKGKTMIGWDEILEGGVDASAVVEVWRGDEGAGKALANGNRIINASPYYLDTPLSRLTVEKLYLTDPLGESGQARREQVLGAEAPLWSERADPLNAEVRLYPRLIAFAERLWRGGPADAASYADFHQRLQAQYPRLDAWQVGYGPEDRNVAEYALSINAKRDGWQLQAQRGFADVENHYTTDGSEPTASSPSFTDTLELSAPGTLRVVPFRKGRAYDHPHSFQLERSPAFGATASYDPAPSPTYSQHGAAALTDGVLGGENFKDGTWLGWEEADPRLTVDLGSATDVHEISVGVLQQADSWIWWPRKVRFSVSDDQQHWKTLREVKVTPIATDSLGHVQRVAFTAAKPIHTRYVRAEITRHPAQDDRHTWTFVDELIVR</sequence>
<comment type="similarity">
    <text evidence="2">Belongs to the glycosyl hydrolase 20 family.</text>
</comment>
<evidence type="ECO:0000259" key="9">
    <source>
        <dbReference type="PROSITE" id="PS50022"/>
    </source>
</evidence>
<feature type="region of interest" description="Disordered" evidence="8">
    <location>
        <begin position="536"/>
        <end position="556"/>
    </location>
</feature>
<dbReference type="SUPFAM" id="SSF49785">
    <property type="entry name" value="Galactose-binding domain-like"/>
    <property type="match status" value="1"/>
</dbReference>
<dbReference type="InterPro" id="IPR015882">
    <property type="entry name" value="HEX_bac_N"/>
</dbReference>
<dbReference type="PANTHER" id="PTHR22600">
    <property type="entry name" value="BETA-HEXOSAMINIDASE"/>
    <property type="match status" value="1"/>
</dbReference>
<evidence type="ECO:0000256" key="3">
    <source>
        <dbReference type="ARBA" id="ARBA00012663"/>
    </source>
</evidence>
<feature type="compositionally biased region" description="Polar residues" evidence="8">
    <location>
        <begin position="539"/>
        <end position="556"/>
    </location>
</feature>
<evidence type="ECO:0000256" key="8">
    <source>
        <dbReference type="SAM" id="MobiDB-lite"/>
    </source>
</evidence>
<dbReference type="InterPro" id="IPR059177">
    <property type="entry name" value="GH29D-like_dom"/>
</dbReference>
<gene>
    <name evidence="10" type="ORF">ISS97_10560</name>
</gene>
<dbReference type="Pfam" id="PF13290">
    <property type="entry name" value="CHB_HEX_C_1"/>
    <property type="match status" value="1"/>
</dbReference>
<reference evidence="10 11" key="1">
    <citation type="submission" date="2020-10" db="EMBL/GenBank/DDBJ databases">
        <title>Phylogeny of dyella-like bacteria.</title>
        <authorList>
            <person name="Fu J."/>
        </authorList>
    </citation>
    <scope>NUCLEOTIDE SEQUENCE [LARGE SCALE GENOMIC DNA]</scope>
    <source>
        <strain evidence="10 11">BB4</strain>
    </source>
</reference>